<name>A0A9P6WLC1_9ASCO</name>
<comment type="caution">
    <text evidence="1">The sequence shown here is derived from an EMBL/GenBank/DDBJ whole genome shotgun (WGS) entry which is preliminary data.</text>
</comment>
<dbReference type="InterPro" id="IPR020301">
    <property type="entry name" value="Mrx7"/>
</dbReference>
<reference evidence="1" key="1">
    <citation type="submission" date="2020-11" db="EMBL/GenBank/DDBJ databases">
        <title>Kefir isolates.</title>
        <authorList>
            <person name="Marcisauskas S."/>
            <person name="Kim Y."/>
            <person name="Blasche S."/>
        </authorList>
    </citation>
    <scope>NUCLEOTIDE SEQUENCE</scope>
    <source>
        <strain evidence="1">Olga-1</strain>
    </source>
</reference>
<protein>
    <submittedName>
        <fullName evidence="1">Uncharacterized protein</fullName>
    </submittedName>
</protein>
<gene>
    <name evidence="1" type="ORF">C6P40_000168</name>
</gene>
<keyword evidence="2" id="KW-1185">Reference proteome</keyword>
<dbReference type="OrthoDB" id="4138121at2759"/>
<proteinExistence type="predicted"/>
<dbReference type="Pfam" id="PF10906">
    <property type="entry name" value="Mrx7"/>
    <property type="match status" value="1"/>
</dbReference>
<evidence type="ECO:0000313" key="1">
    <source>
        <dbReference type="EMBL" id="KAG0689066.1"/>
    </source>
</evidence>
<sequence length="81" mass="9994">MFEQWLYRRLITSPKFHYYVRIVHALMNDLPPPNPPNMVNGFKNRTILNKKIIYKPTVIQRFNAYFKIWRIEMTDTFLFKK</sequence>
<accession>A0A9P6WLC1</accession>
<evidence type="ECO:0000313" key="2">
    <source>
        <dbReference type="Proteomes" id="UP000697127"/>
    </source>
</evidence>
<dbReference type="Proteomes" id="UP000697127">
    <property type="component" value="Unassembled WGS sequence"/>
</dbReference>
<dbReference type="EMBL" id="PUHW01000103">
    <property type="protein sequence ID" value="KAG0689066.1"/>
    <property type="molecule type" value="Genomic_DNA"/>
</dbReference>
<dbReference type="AlphaFoldDB" id="A0A9P6WLC1"/>
<organism evidence="1 2">
    <name type="scientific">Pichia californica</name>
    <dbReference type="NCBI Taxonomy" id="460514"/>
    <lineage>
        <taxon>Eukaryota</taxon>
        <taxon>Fungi</taxon>
        <taxon>Dikarya</taxon>
        <taxon>Ascomycota</taxon>
        <taxon>Saccharomycotina</taxon>
        <taxon>Pichiomycetes</taxon>
        <taxon>Pichiales</taxon>
        <taxon>Pichiaceae</taxon>
        <taxon>Pichia</taxon>
    </lineage>
</organism>